<dbReference type="Proteomes" id="UP001057291">
    <property type="component" value="Unassembled WGS sequence"/>
</dbReference>
<gene>
    <name evidence="1" type="ORF">DNHGIG_07670</name>
</gene>
<sequence>MQKESVKKIKLNEEQTKKFLSFFVPEAIELAKKKLREKNKLNSNGSENEGELPLANRCDSLESLRWTSRVKKEHRARTWLYTTWRYDVGCSDNRMVD</sequence>
<proteinExistence type="predicted"/>
<name>A0AAV4LBP1_9BACL</name>
<dbReference type="EMBL" id="BOQE01000001">
    <property type="protein sequence ID" value="GIM45218.1"/>
    <property type="molecule type" value="Genomic_DNA"/>
</dbReference>
<dbReference type="AlphaFoldDB" id="A0AAV4LBP1"/>
<organism evidence="1 2">
    <name type="scientific">Collibacillus ludicampi</name>
    <dbReference type="NCBI Taxonomy" id="2771369"/>
    <lineage>
        <taxon>Bacteria</taxon>
        <taxon>Bacillati</taxon>
        <taxon>Bacillota</taxon>
        <taxon>Bacilli</taxon>
        <taxon>Bacillales</taxon>
        <taxon>Alicyclobacillaceae</taxon>
        <taxon>Collibacillus</taxon>
    </lineage>
</organism>
<evidence type="ECO:0000313" key="1">
    <source>
        <dbReference type="EMBL" id="GIM45218.1"/>
    </source>
</evidence>
<dbReference type="RefSeq" id="WP_282198437.1">
    <property type="nucleotide sequence ID" value="NZ_BOQE01000001.1"/>
</dbReference>
<evidence type="ECO:0008006" key="3">
    <source>
        <dbReference type="Google" id="ProtNLM"/>
    </source>
</evidence>
<accession>A0AAV4LBP1</accession>
<comment type="caution">
    <text evidence="1">The sequence shown here is derived from an EMBL/GenBank/DDBJ whole genome shotgun (WGS) entry which is preliminary data.</text>
</comment>
<reference evidence="1" key="1">
    <citation type="journal article" date="2023" name="Int. J. Syst. Evol. Microbiol.">
        <title>Collibacillus ludicampi gen. nov., sp. nov., a new soil bacterium of the family Alicyclobacillaceae.</title>
        <authorList>
            <person name="Jojima T."/>
            <person name="Ioku Y."/>
            <person name="Fukuta Y."/>
            <person name="Shirasaka N."/>
            <person name="Matsumura Y."/>
            <person name="Mori M."/>
        </authorList>
    </citation>
    <scope>NUCLEOTIDE SEQUENCE</scope>
    <source>
        <strain evidence="1">TP075</strain>
    </source>
</reference>
<protein>
    <recommendedName>
        <fullName evidence="3">Transposase</fullName>
    </recommendedName>
</protein>
<keyword evidence="2" id="KW-1185">Reference proteome</keyword>
<evidence type="ECO:0000313" key="2">
    <source>
        <dbReference type="Proteomes" id="UP001057291"/>
    </source>
</evidence>